<name>A0A0F9R4U7_9ZZZZ</name>
<proteinExistence type="predicted"/>
<accession>A0A0F9R4U7</accession>
<gene>
    <name evidence="1" type="ORF">LCGC14_0694920</name>
</gene>
<reference evidence="1" key="1">
    <citation type="journal article" date="2015" name="Nature">
        <title>Complex archaea that bridge the gap between prokaryotes and eukaryotes.</title>
        <authorList>
            <person name="Spang A."/>
            <person name="Saw J.H."/>
            <person name="Jorgensen S.L."/>
            <person name="Zaremba-Niedzwiedzka K."/>
            <person name="Martijn J."/>
            <person name="Lind A.E."/>
            <person name="van Eijk R."/>
            <person name="Schleper C."/>
            <person name="Guy L."/>
            <person name="Ettema T.J."/>
        </authorList>
    </citation>
    <scope>NUCLEOTIDE SEQUENCE</scope>
</reference>
<comment type="caution">
    <text evidence="1">The sequence shown here is derived from an EMBL/GenBank/DDBJ whole genome shotgun (WGS) entry which is preliminary data.</text>
</comment>
<evidence type="ECO:0000313" key="1">
    <source>
        <dbReference type="EMBL" id="KKN44287.1"/>
    </source>
</evidence>
<protein>
    <submittedName>
        <fullName evidence="1">Uncharacterized protein</fullName>
    </submittedName>
</protein>
<dbReference type="AlphaFoldDB" id="A0A0F9R4U7"/>
<organism evidence="1">
    <name type="scientific">marine sediment metagenome</name>
    <dbReference type="NCBI Taxonomy" id="412755"/>
    <lineage>
        <taxon>unclassified sequences</taxon>
        <taxon>metagenomes</taxon>
        <taxon>ecological metagenomes</taxon>
    </lineage>
</organism>
<dbReference type="EMBL" id="LAZR01001459">
    <property type="protein sequence ID" value="KKN44287.1"/>
    <property type="molecule type" value="Genomic_DNA"/>
</dbReference>
<sequence>MNKKWIIRLTLPDNLTLKEARDWCKENCRYEFKVRLPQAGRSTILHKKPYVAFQSEIDAVAFKIRWM</sequence>